<name>A0A1T4V7P4_9FIRM</name>
<sequence>MANCCTFQMRVRGEKDNCESFINALKQKGIYWIGRGASVSEELLDSNDNQYLYSLIGECKWSLFSALYDNAVSMQIAPERWDINDRLKNKEIIPITYKEACDMFNVEIEAWSDECGMEFAEYLRYEKNKIDKLECYDYEEEENEEGEYVIVEEPDGFYEFELCEVEHAIQPERNNNLILRGRSR</sequence>
<reference evidence="1 2" key="1">
    <citation type="submission" date="2017-02" db="EMBL/GenBank/DDBJ databases">
        <authorList>
            <person name="Peterson S.W."/>
        </authorList>
    </citation>
    <scope>NUCLEOTIDE SEQUENCE [LARGE SCALE GENOMIC DNA]</scope>
    <source>
        <strain evidence="1 2">ATCC 35992</strain>
    </source>
</reference>
<gene>
    <name evidence="1" type="ORF">SAMN02745111_00313</name>
</gene>
<dbReference type="STRING" id="39495.SAMN02745111_00313"/>
<evidence type="ECO:0000313" key="1">
    <source>
        <dbReference type="EMBL" id="SKA60964.1"/>
    </source>
</evidence>
<keyword evidence="2" id="KW-1185">Reference proteome</keyword>
<proteinExistence type="predicted"/>
<evidence type="ECO:0008006" key="3">
    <source>
        <dbReference type="Google" id="ProtNLM"/>
    </source>
</evidence>
<dbReference type="AlphaFoldDB" id="A0A1T4V7P4"/>
<evidence type="ECO:0000313" key="2">
    <source>
        <dbReference type="Proteomes" id="UP000190814"/>
    </source>
</evidence>
<accession>A0A1T4V7P4</accession>
<protein>
    <recommendedName>
        <fullName evidence="3">YubB ferredoxin-like domain-containing protein</fullName>
    </recommendedName>
</protein>
<dbReference type="EMBL" id="FUXZ01000003">
    <property type="protein sequence ID" value="SKA60964.1"/>
    <property type="molecule type" value="Genomic_DNA"/>
</dbReference>
<dbReference type="Proteomes" id="UP000190814">
    <property type="component" value="Unassembled WGS sequence"/>
</dbReference>
<organism evidence="1 2">
    <name type="scientific">Eubacterium uniforme</name>
    <dbReference type="NCBI Taxonomy" id="39495"/>
    <lineage>
        <taxon>Bacteria</taxon>
        <taxon>Bacillati</taxon>
        <taxon>Bacillota</taxon>
        <taxon>Clostridia</taxon>
        <taxon>Eubacteriales</taxon>
        <taxon>Eubacteriaceae</taxon>
        <taxon>Eubacterium</taxon>
    </lineage>
</organism>